<gene>
    <name evidence="1" type="ORF">sS8_4997</name>
</gene>
<evidence type="ECO:0000313" key="2">
    <source>
        <dbReference type="Proteomes" id="UP000266313"/>
    </source>
</evidence>
<dbReference type="AlphaFoldDB" id="A0A250KZ62"/>
<dbReference type="OrthoDB" id="9801717at2"/>
<sequence length="61" mass="6142">MGIVEVGLSYPSGGGNVSASTQNQALAALSLPYRETWGIGLPGLKDVSATMISTHVLNPGG</sequence>
<reference evidence="1 2" key="1">
    <citation type="submission" date="2016-12" db="EMBL/GenBank/DDBJ databases">
        <title>Genome sequencing of Methylocaldum marinum.</title>
        <authorList>
            <person name="Takeuchi M."/>
            <person name="Kamagata Y."/>
            <person name="Hiraoka S."/>
            <person name="Oshima K."/>
            <person name="Hattori M."/>
            <person name="Iwasaki W."/>
        </authorList>
    </citation>
    <scope>NUCLEOTIDE SEQUENCE [LARGE SCALE GENOMIC DNA]</scope>
    <source>
        <strain evidence="1 2">S8</strain>
    </source>
</reference>
<organism evidence="1 2">
    <name type="scientific">Methylocaldum marinum</name>
    <dbReference type="NCBI Taxonomy" id="1432792"/>
    <lineage>
        <taxon>Bacteria</taxon>
        <taxon>Pseudomonadati</taxon>
        <taxon>Pseudomonadota</taxon>
        <taxon>Gammaproteobacteria</taxon>
        <taxon>Methylococcales</taxon>
        <taxon>Methylococcaceae</taxon>
        <taxon>Methylocaldum</taxon>
    </lineage>
</organism>
<name>A0A250KZ62_9GAMM</name>
<proteinExistence type="predicted"/>
<dbReference type="EMBL" id="AP017928">
    <property type="protein sequence ID" value="BBA36920.1"/>
    <property type="molecule type" value="Genomic_DNA"/>
</dbReference>
<dbReference type="Proteomes" id="UP000266313">
    <property type="component" value="Chromosome"/>
</dbReference>
<dbReference type="RefSeq" id="WP_119632020.1">
    <property type="nucleotide sequence ID" value="NZ_AP017928.1"/>
</dbReference>
<protein>
    <submittedName>
        <fullName evidence="1">Integron integrase</fullName>
    </submittedName>
</protein>
<keyword evidence="2" id="KW-1185">Reference proteome</keyword>
<dbReference type="KEGG" id="mmai:sS8_4997"/>
<evidence type="ECO:0000313" key="1">
    <source>
        <dbReference type="EMBL" id="BBA36920.1"/>
    </source>
</evidence>
<accession>A0A250KZ62</accession>